<dbReference type="SUPFAM" id="SSF52540">
    <property type="entry name" value="P-loop containing nucleoside triphosphate hydrolases"/>
    <property type="match status" value="1"/>
</dbReference>
<keyword evidence="3" id="KW-1185">Reference proteome</keyword>
<name>A0ABM8FGE5_9GAMM</name>
<dbReference type="InterPro" id="IPR027417">
    <property type="entry name" value="P-loop_NTPase"/>
</dbReference>
<sequence>MNQVIHYNFIKLNELYNQPLEIDWLIEDIIPSNSVGMIYGASGSGKSHIILSMGAMIANGLPWFDKDTKKGNVLVMAGEGLSGLARRLKAIEKEYNLEIDREKLHISNRAIGLDTSDGYKLVEQAIKELETPPEVIIIDTLSRHLMESEENSNDDMARFINRLEDIRLKYGCTIILVHHTGKSTSNGARGASALKANVDFSFEVAGKDKKCSFSCDKMKDADDSISVKHFEIKAVDLGLVSSKGKSITGACVVTSTASTSSNEQKQSKEDLAQSCFNSDKKKWQQAYIEACTDSISNESKGKQYREARKNLIAANKVRENEDGSYSINEAA</sequence>
<dbReference type="Pfam" id="PF13481">
    <property type="entry name" value="AAA_25"/>
    <property type="match status" value="1"/>
</dbReference>
<dbReference type="RefSeq" id="WP_338267327.1">
    <property type="nucleotide sequence ID" value="NZ_AP027271.1"/>
</dbReference>
<evidence type="ECO:0000313" key="2">
    <source>
        <dbReference type="EMBL" id="BDX03099.1"/>
    </source>
</evidence>
<dbReference type="Gene3D" id="3.40.50.300">
    <property type="entry name" value="P-loop containing nucleotide triphosphate hydrolases"/>
    <property type="match status" value="1"/>
</dbReference>
<dbReference type="SMART" id="SM00382">
    <property type="entry name" value="AAA"/>
    <property type="match status" value="1"/>
</dbReference>
<proteinExistence type="predicted"/>
<evidence type="ECO:0000259" key="1">
    <source>
        <dbReference type="SMART" id="SM00382"/>
    </source>
</evidence>
<gene>
    <name evidence="2" type="ORF">MACH16_18470</name>
</gene>
<accession>A0ABM8FGE5</accession>
<dbReference type="EMBL" id="AP027271">
    <property type="protein sequence ID" value="BDX03099.1"/>
    <property type="molecule type" value="Genomic_DNA"/>
</dbReference>
<feature type="domain" description="AAA+ ATPase" evidence="1">
    <location>
        <begin position="32"/>
        <end position="208"/>
    </location>
</feature>
<organism evidence="2 3">
    <name type="scientific">Marinomonas pontica</name>
    <dbReference type="NCBI Taxonomy" id="264739"/>
    <lineage>
        <taxon>Bacteria</taxon>
        <taxon>Pseudomonadati</taxon>
        <taxon>Pseudomonadota</taxon>
        <taxon>Gammaproteobacteria</taxon>
        <taxon>Oceanospirillales</taxon>
        <taxon>Oceanospirillaceae</taxon>
        <taxon>Marinomonas</taxon>
    </lineage>
</organism>
<dbReference type="InterPro" id="IPR038724">
    <property type="entry name" value="RepA"/>
</dbReference>
<protein>
    <recommendedName>
        <fullName evidence="1">AAA+ ATPase domain-containing protein</fullName>
    </recommendedName>
</protein>
<reference evidence="2 3" key="1">
    <citation type="submission" date="2023-01" db="EMBL/GenBank/DDBJ databases">
        <title>Complete genome sequence of Marinomonas pontica strain 200518_36.</title>
        <authorList>
            <person name="Ueki S."/>
            <person name="Gajardo G."/>
            <person name="Maruyama F."/>
        </authorList>
    </citation>
    <scope>NUCLEOTIDE SEQUENCE [LARGE SCALE GENOMIC DNA]</scope>
    <source>
        <strain evidence="2 3">200518_36</strain>
    </source>
</reference>
<evidence type="ECO:0000313" key="3">
    <source>
        <dbReference type="Proteomes" id="UP001307608"/>
    </source>
</evidence>
<dbReference type="CDD" id="cd01125">
    <property type="entry name" value="RepA_RSF1010_like"/>
    <property type="match status" value="1"/>
</dbReference>
<dbReference type="Proteomes" id="UP001307608">
    <property type="component" value="Chromosome"/>
</dbReference>
<dbReference type="InterPro" id="IPR003593">
    <property type="entry name" value="AAA+_ATPase"/>
</dbReference>